<feature type="domain" description="Reverse transcriptase" evidence="17">
    <location>
        <begin position="689"/>
        <end position="868"/>
    </location>
</feature>
<keyword evidence="13" id="KW-0238">DNA-binding</keyword>
<keyword evidence="3" id="KW-0548">Nucleotidyltransferase</keyword>
<dbReference type="Gene3D" id="3.30.559.10">
    <property type="entry name" value="Chloramphenicol acetyltransferase-like domain"/>
    <property type="match status" value="5"/>
</dbReference>
<dbReference type="Gene3D" id="2.40.70.10">
    <property type="entry name" value="Acid Proteases"/>
    <property type="match status" value="1"/>
</dbReference>
<evidence type="ECO:0000313" key="20">
    <source>
        <dbReference type="Proteomes" id="UP001341281"/>
    </source>
</evidence>
<evidence type="ECO:0000256" key="13">
    <source>
        <dbReference type="ARBA" id="ARBA00023125"/>
    </source>
</evidence>
<dbReference type="GO" id="GO:0003677">
    <property type="term" value="F:DNA binding"/>
    <property type="evidence" value="ECO:0007669"/>
    <property type="project" value="UniProtKB-KW"/>
</dbReference>
<dbReference type="EMBL" id="CP144746">
    <property type="protein sequence ID" value="WVZ57957.1"/>
    <property type="molecule type" value="Genomic_DNA"/>
</dbReference>
<evidence type="ECO:0000256" key="10">
    <source>
        <dbReference type="ARBA" id="ARBA00022908"/>
    </source>
</evidence>
<dbReference type="Gene3D" id="3.30.420.10">
    <property type="entry name" value="Ribonuclease H-like superfamily/Ribonuclease H"/>
    <property type="match status" value="1"/>
</dbReference>
<dbReference type="InterPro" id="IPR012337">
    <property type="entry name" value="RNaseH-like_sf"/>
</dbReference>
<evidence type="ECO:0000259" key="18">
    <source>
        <dbReference type="PROSITE" id="PS50994"/>
    </source>
</evidence>
<dbReference type="Pfam" id="PF24626">
    <property type="entry name" value="SH3_Tf2-1"/>
    <property type="match status" value="1"/>
</dbReference>
<accession>A0AAQ3WCY3</accession>
<evidence type="ECO:0000259" key="17">
    <source>
        <dbReference type="PROSITE" id="PS50878"/>
    </source>
</evidence>
<feature type="compositionally biased region" description="Low complexity" evidence="16">
    <location>
        <begin position="372"/>
        <end position="388"/>
    </location>
</feature>
<evidence type="ECO:0000256" key="1">
    <source>
        <dbReference type="ARBA" id="ARBA00022670"/>
    </source>
</evidence>
<evidence type="ECO:0000256" key="5">
    <source>
        <dbReference type="ARBA" id="ARBA00022723"/>
    </source>
</evidence>
<dbReference type="Pfam" id="PF00078">
    <property type="entry name" value="RVT_1"/>
    <property type="match status" value="1"/>
</dbReference>
<dbReference type="InterPro" id="IPR023213">
    <property type="entry name" value="CAT-like_dom_sf"/>
</dbReference>
<dbReference type="InterPro" id="IPR036397">
    <property type="entry name" value="RNaseH_sf"/>
</dbReference>
<dbReference type="Pfam" id="PF17921">
    <property type="entry name" value="Integrase_H2C2"/>
    <property type="match status" value="1"/>
</dbReference>
<evidence type="ECO:0000256" key="15">
    <source>
        <dbReference type="ARBA" id="ARBA00023268"/>
    </source>
</evidence>
<feature type="compositionally biased region" description="Basic and acidic residues" evidence="16">
    <location>
        <begin position="20"/>
        <end position="29"/>
    </location>
</feature>
<dbReference type="PROSITE" id="PS50994">
    <property type="entry name" value="INTEGRASE"/>
    <property type="match status" value="1"/>
</dbReference>
<gene>
    <name evidence="19" type="ORF">U9M48_008284</name>
</gene>
<dbReference type="GO" id="GO:0016747">
    <property type="term" value="F:acyltransferase activity, transferring groups other than amino-acyl groups"/>
    <property type="evidence" value="ECO:0007669"/>
    <property type="project" value="UniProtKB-ARBA"/>
</dbReference>
<feature type="domain" description="Integrase catalytic" evidence="18">
    <location>
        <begin position="1214"/>
        <end position="1376"/>
    </location>
</feature>
<dbReference type="CDD" id="cd01647">
    <property type="entry name" value="RT_LTR"/>
    <property type="match status" value="1"/>
</dbReference>
<dbReference type="GO" id="GO:0003887">
    <property type="term" value="F:DNA-directed DNA polymerase activity"/>
    <property type="evidence" value="ECO:0007669"/>
    <property type="project" value="UniProtKB-KW"/>
</dbReference>
<dbReference type="InterPro" id="IPR041577">
    <property type="entry name" value="RT_RNaseH_2"/>
</dbReference>
<dbReference type="InterPro" id="IPR056924">
    <property type="entry name" value="SH3_Tf2-1"/>
</dbReference>
<dbReference type="InterPro" id="IPR050951">
    <property type="entry name" value="Retrovirus_Pol_polyprotein"/>
</dbReference>
<keyword evidence="8" id="KW-0378">Hydrolase</keyword>
<keyword evidence="5" id="KW-0479">Metal-binding</keyword>
<feature type="region of interest" description="Disordered" evidence="16">
    <location>
        <begin position="1"/>
        <end position="29"/>
    </location>
</feature>
<evidence type="ECO:0000256" key="7">
    <source>
        <dbReference type="ARBA" id="ARBA00022759"/>
    </source>
</evidence>
<keyword evidence="14" id="KW-0233">DNA recombination</keyword>
<dbReference type="PANTHER" id="PTHR37984">
    <property type="entry name" value="PROTEIN CBG26694"/>
    <property type="match status" value="1"/>
</dbReference>
<name>A0AAQ3WCY3_PASNO</name>
<keyword evidence="20" id="KW-1185">Reference proteome</keyword>
<dbReference type="SUPFAM" id="SSF50630">
    <property type="entry name" value="Acid proteases"/>
    <property type="match status" value="1"/>
</dbReference>
<dbReference type="GO" id="GO:0046872">
    <property type="term" value="F:metal ion binding"/>
    <property type="evidence" value="ECO:0007669"/>
    <property type="project" value="UniProtKB-KW"/>
</dbReference>
<keyword evidence="2" id="KW-0808">Transferase</keyword>
<keyword evidence="10" id="KW-0229">DNA integration</keyword>
<reference evidence="19 20" key="1">
    <citation type="submission" date="2024-02" db="EMBL/GenBank/DDBJ databases">
        <title>High-quality chromosome-scale genome assembly of Pensacola bahiagrass (Paspalum notatum Flugge var. saurae).</title>
        <authorList>
            <person name="Vega J.M."/>
            <person name="Podio M."/>
            <person name="Orjuela J."/>
            <person name="Siena L.A."/>
            <person name="Pessino S.C."/>
            <person name="Combes M.C."/>
            <person name="Mariac C."/>
            <person name="Albertini E."/>
            <person name="Pupilli F."/>
            <person name="Ortiz J.P.A."/>
            <person name="Leblanc O."/>
        </authorList>
    </citation>
    <scope>NUCLEOTIDE SEQUENCE [LARGE SCALE GENOMIC DNA]</scope>
    <source>
        <strain evidence="19">R1</strain>
        <tissue evidence="19">Leaf</tissue>
    </source>
</reference>
<dbReference type="FunFam" id="3.30.420.10:FF:000219">
    <property type="entry name" value="Putative retroelement"/>
    <property type="match status" value="1"/>
</dbReference>
<keyword evidence="9" id="KW-0460">Magnesium</keyword>
<keyword evidence="11" id="KW-0695">RNA-directed DNA polymerase</keyword>
<keyword evidence="15" id="KW-0511">Multifunctional enzyme</keyword>
<dbReference type="Pfam" id="PF13650">
    <property type="entry name" value="Asp_protease_2"/>
    <property type="match status" value="1"/>
</dbReference>
<keyword evidence="4" id="KW-0540">Nuclease</keyword>
<dbReference type="CDD" id="cd00303">
    <property type="entry name" value="retropepsin_like"/>
    <property type="match status" value="1"/>
</dbReference>
<evidence type="ECO:0000256" key="6">
    <source>
        <dbReference type="ARBA" id="ARBA00022750"/>
    </source>
</evidence>
<dbReference type="CDD" id="cd09274">
    <property type="entry name" value="RNase_HI_RT_Ty3"/>
    <property type="match status" value="1"/>
</dbReference>
<feature type="region of interest" description="Disordered" evidence="16">
    <location>
        <begin position="2361"/>
        <end position="2399"/>
    </location>
</feature>
<dbReference type="SUPFAM" id="SSF56672">
    <property type="entry name" value="DNA/RNA polymerases"/>
    <property type="match status" value="1"/>
</dbReference>
<dbReference type="InterPro" id="IPR021109">
    <property type="entry name" value="Peptidase_aspartic_dom_sf"/>
</dbReference>
<dbReference type="InterPro" id="IPR001584">
    <property type="entry name" value="Integrase_cat-core"/>
</dbReference>
<keyword evidence="12" id="KW-0239">DNA-directed DNA polymerase</keyword>
<dbReference type="Pfam" id="PF17919">
    <property type="entry name" value="RT_RNaseH_2"/>
    <property type="match status" value="1"/>
</dbReference>
<dbReference type="GO" id="GO:0006310">
    <property type="term" value="P:DNA recombination"/>
    <property type="evidence" value="ECO:0007669"/>
    <property type="project" value="UniProtKB-KW"/>
</dbReference>
<evidence type="ECO:0000313" key="19">
    <source>
        <dbReference type="EMBL" id="WVZ57957.1"/>
    </source>
</evidence>
<evidence type="ECO:0000256" key="12">
    <source>
        <dbReference type="ARBA" id="ARBA00022932"/>
    </source>
</evidence>
<dbReference type="SUPFAM" id="SSF53098">
    <property type="entry name" value="Ribonuclease H-like"/>
    <property type="match status" value="1"/>
</dbReference>
<dbReference type="PROSITE" id="PS50878">
    <property type="entry name" value="RT_POL"/>
    <property type="match status" value="1"/>
</dbReference>
<organism evidence="19 20">
    <name type="scientific">Paspalum notatum var. saurae</name>
    <dbReference type="NCBI Taxonomy" id="547442"/>
    <lineage>
        <taxon>Eukaryota</taxon>
        <taxon>Viridiplantae</taxon>
        <taxon>Streptophyta</taxon>
        <taxon>Embryophyta</taxon>
        <taxon>Tracheophyta</taxon>
        <taxon>Spermatophyta</taxon>
        <taxon>Magnoliopsida</taxon>
        <taxon>Liliopsida</taxon>
        <taxon>Poales</taxon>
        <taxon>Poaceae</taxon>
        <taxon>PACMAD clade</taxon>
        <taxon>Panicoideae</taxon>
        <taxon>Andropogonodae</taxon>
        <taxon>Paspaleae</taxon>
        <taxon>Paspalinae</taxon>
        <taxon>Paspalum</taxon>
    </lineage>
</organism>
<keyword evidence="1" id="KW-0645">Protease</keyword>
<proteinExistence type="predicted"/>
<dbReference type="GO" id="GO:0015074">
    <property type="term" value="P:DNA integration"/>
    <property type="evidence" value="ECO:0007669"/>
    <property type="project" value="UniProtKB-KW"/>
</dbReference>
<sequence length="2399" mass="266705">MVSFKARRREPELVPPARPTPRETKPLSDIDDQHALRYYETVIGFFRRCPGGDGPDDPAEAVRAALAEALVYYYPVAGRLREQDGGKLVVDCTAEGVAFVEADADVRLEDFGEPLLPPYPCVEELLCDPGDTREVIGRPLLLMQDVLYGGVDGPLFSSPLGVPFSRPLRDQSGFEPGRDPPPPRFYKLEFTTYDGSVDPLNWLNHCEQFFRGQRTLASDRTWLASYHLTGDAQTWYYALEQEEGMPSWERFRELSSLRFGPVIRGTRLAELARLPFTSTYAQRFSAVLCHTSKLSGPQKAELFVGGLPDHIRVDVELREPHDLQTATYLARAFEARAAATPVVPAARPGRFPARPGLQAPPRAPLLAPAQQLAAPGAGTASAAAPGGPQRQLRRLSPAEQQERRRQGLCFNCDDPYVRGHVCKRLFYLESADYIDDDEEPPAEGASAAAPTGEHVAAAVARDATDAAPDPTVSLHAIAGIRTEQAMLLPVHIQGRRCVALLDSGSTSNFLNADVIRDLQLPTDSRPSLRVLVANGDRVPCQGVARNVALTVDKEQFTIGCYGIALGAFDLILGVDFLKTLGPVLWDFTDMSLSFTCDGRRVHWDGLRPCGDPRPGPTVHAATATGEQPLLDALLQHFEDVFREPYGLPPAWPYDHRIHLLPETAPVAVRPYRYPQLQKDELERQCASMLAQGIIRPSTSPFSAPVLLVRKADRSWRFCIDYRALNARTSKDKFPIPVVDELLDELHGARFFTKLDLRSGYHQVRMHPDDIAKTAFRTHHGHYEFLVMPFGLSNAPATFQALMNDVLRPYLRRFVLVFFDDILIYSTSWAEHLQHVSVVLGALRAHHLHLKLSKCSFGAPSVTYLGHVISADGVAMDADKVEAVVSWPVPRSPRGLRGFLGLAGYYRKFIRDFGVIAAPLTRLLRRDSFTWDAEAAAALQALKGALTTGPVLQMANFDRAFIVDCDASGVGFGAVLHQGAGPLAFFSRPFAARHLKLAAYERELIGLVQAVRHWRPYLWGRAFVVRTDHYSLKFLLDQRLSTVPQHQWISKLFGFDFVVEYRPGRLNTVADALSRRDAEHVPLPEGTAGVAACAISGPSFALLDDIRAAVRDAGDAQHLLRRLQAGELQGPWRLEDGLLLHAARVFVPDHGDLRSQVLRLAHSAGHEGIQKTLHRLRSDFYIPGDRTLVQAWIRACTTCQRNKTETLRPAGLLQPLEVPSQVWADISLDFIEGLPKVGGKSVILTVVDRFSKYAHFIALGHPYTAASVARAFFDGIVRLHGFPSSIVSDRDPVFTGHVWRDLFRMAGVQLRMSTAFHPQTDGQTEVVNKVIAMYLRCVTGDRPRAWVDWLPWAEYCYNTSYHTALRTTPFEVVYGRPPPPMVPYTPGSARTETADVLLRSRDDILAEARQRLLQAQQLSKKYYDAAHRDLEFQVGDWVWLRLLHRTAQSLDVKTKGKLGPRYAGPFRVLERIGAVAYRLQLPAGARLHDVFHATPLPTVLEGRLLPAPASVLQAQLRRGSWHLLVQWQGQPPEEATWKVLQEFRDLYPDFQLEDELFAKAGRDVMTGIQIFACRMKRVSVRQNFLLLFVCVAFKNSNDIVSRTLLQLTRLKCGGFVAGFHMCHNIADGFGMIQIMITIAELACGAGAPSIIPIWKRDLLSTTATTITKPNNPWYEPLLSSLDNDSDDVMLSTPLDEMVVDYFVFGPREMTALESHLHGYRAHSSATSFELLTAIMWRCRTVALGYKSSQPVRLMITMNARGRWNNHTPIPWGYYGNAHFSPIAEVTVHELCQQPLIDTIELVRRTKISVTKECMESMVETTASLRQRPSADPARTYEVSDTKWIAAGNGLQLGWAEFVGGGIPVAGDITSKLGSDHMRCKNQDGEDSTVVSMLLPRPAMERFKREIAVSSLHTMVVSFKARRGEPQLVSPTRPTPRETKALSDIDDQQLLRYYETVVGFFRTCPGRTAGRPADIKSAIKAALAEALVYYYPVAGRLREEAAGKLVVDCTAEGVVFVEADADVRLEEFGEPLLPPYPCLEELLCDPGDIKAVIGRPLLFMQVTELKCGGFVAGFHMCHNIADGFGMIQLMISIAELTVGEAFPSILPVWKRELLSTAHSTVPITYPNPAYEPLLNSIGFTSDDVMLSTPPDRMVAEYLVFGQREVAALRSHIPGHLAGSTTSFELLTAVMWRCRTIALGYGPAQRVRLMITMNARGRWNRHSPIPWGYYGNAHFSPIAELTADELRRQSLADTVELVRRTKLSVTRECVEAMVETTAYVRQQWPSLVAMDRTYEVSDTRWIAAGNGLQLGWAEYVGGGIPLAGDLTSKLGSHHMRCQNEDGEDSTVVSLLLPRPAMERFKEEMATPKSTTAWELDGSAHGRRSSGRRLAQGRRSTTAGVST</sequence>
<evidence type="ECO:0000256" key="9">
    <source>
        <dbReference type="ARBA" id="ARBA00022842"/>
    </source>
</evidence>
<evidence type="ECO:0000256" key="4">
    <source>
        <dbReference type="ARBA" id="ARBA00022722"/>
    </source>
</evidence>
<dbReference type="FunFam" id="3.30.70.270:FF:000020">
    <property type="entry name" value="Transposon Tf2-6 polyprotein-like Protein"/>
    <property type="match status" value="1"/>
</dbReference>
<evidence type="ECO:0000256" key="14">
    <source>
        <dbReference type="ARBA" id="ARBA00023172"/>
    </source>
</evidence>
<protein>
    <recommendedName>
        <fullName evidence="21">Reverse transcriptase</fullName>
    </recommendedName>
</protein>
<dbReference type="InterPro" id="IPR043128">
    <property type="entry name" value="Rev_trsase/Diguanyl_cyclase"/>
</dbReference>
<dbReference type="InterPro" id="IPR043502">
    <property type="entry name" value="DNA/RNA_pol_sf"/>
</dbReference>
<evidence type="ECO:0000256" key="2">
    <source>
        <dbReference type="ARBA" id="ARBA00022679"/>
    </source>
</evidence>
<evidence type="ECO:0000256" key="8">
    <source>
        <dbReference type="ARBA" id="ARBA00022801"/>
    </source>
</evidence>
<dbReference type="PANTHER" id="PTHR37984:SF5">
    <property type="entry name" value="PROTEIN NYNRIN-LIKE"/>
    <property type="match status" value="1"/>
</dbReference>
<feature type="compositionally biased region" description="Polar residues" evidence="16">
    <location>
        <begin position="2390"/>
        <end position="2399"/>
    </location>
</feature>
<dbReference type="GO" id="GO:0003964">
    <property type="term" value="F:RNA-directed DNA polymerase activity"/>
    <property type="evidence" value="ECO:0007669"/>
    <property type="project" value="UniProtKB-KW"/>
</dbReference>
<dbReference type="Pfam" id="PF02458">
    <property type="entry name" value="Transferase"/>
    <property type="match status" value="3"/>
</dbReference>
<dbReference type="GO" id="GO:0006508">
    <property type="term" value="P:proteolysis"/>
    <property type="evidence" value="ECO:0007669"/>
    <property type="project" value="UniProtKB-KW"/>
</dbReference>
<keyword evidence="6" id="KW-0064">Aspartyl protease</keyword>
<dbReference type="GO" id="GO:0004190">
    <property type="term" value="F:aspartic-type endopeptidase activity"/>
    <property type="evidence" value="ECO:0007669"/>
    <property type="project" value="UniProtKB-KW"/>
</dbReference>
<evidence type="ECO:0000256" key="3">
    <source>
        <dbReference type="ARBA" id="ARBA00022695"/>
    </source>
</evidence>
<evidence type="ECO:0000256" key="11">
    <source>
        <dbReference type="ARBA" id="ARBA00022918"/>
    </source>
</evidence>
<dbReference type="FunFam" id="3.10.10.10:FF:000007">
    <property type="entry name" value="Retrovirus-related Pol polyprotein from transposon 17.6-like Protein"/>
    <property type="match status" value="1"/>
</dbReference>
<dbReference type="Gene3D" id="1.10.340.70">
    <property type="match status" value="1"/>
</dbReference>
<dbReference type="Gene3D" id="3.10.10.10">
    <property type="entry name" value="HIV Type 1 Reverse Transcriptase, subunit A, domain 1"/>
    <property type="match status" value="1"/>
</dbReference>
<keyword evidence="7" id="KW-0255">Endonuclease</keyword>
<dbReference type="Proteomes" id="UP001341281">
    <property type="component" value="Chromosome 02"/>
</dbReference>
<dbReference type="InterPro" id="IPR000477">
    <property type="entry name" value="RT_dom"/>
</dbReference>
<dbReference type="Gene3D" id="3.30.70.270">
    <property type="match status" value="2"/>
</dbReference>
<evidence type="ECO:0008006" key="21">
    <source>
        <dbReference type="Google" id="ProtNLM"/>
    </source>
</evidence>
<dbReference type="InterPro" id="IPR041588">
    <property type="entry name" value="Integrase_H2C2"/>
</dbReference>
<dbReference type="GO" id="GO:0004519">
    <property type="term" value="F:endonuclease activity"/>
    <property type="evidence" value="ECO:0007669"/>
    <property type="project" value="UniProtKB-KW"/>
</dbReference>
<evidence type="ECO:0000256" key="16">
    <source>
        <dbReference type="SAM" id="MobiDB-lite"/>
    </source>
</evidence>
<feature type="region of interest" description="Disordered" evidence="16">
    <location>
        <begin position="372"/>
        <end position="400"/>
    </location>
</feature>